<accession>A0A6V8PIK9</accession>
<comment type="caution">
    <text evidence="1">The sequence shown here is derived from an EMBL/GenBank/DDBJ whole genome shotgun (WGS) entry which is preliminary data.</text>
</comment>
<protein>
    <submittedName>
        <fullName evidence="1">Uncharacterized protein</fullName>
    </submittedName>
</protein>
<evidence type="ECO:0000313" key="2">
    <source>
        <dbReference type="Proteomes" id="UP000568877"/>
    </source>
</evidence>
<reference evidence="1 2" key="1">
    <citation type="journal article" date="2020" name="Front. Microbiol.">
        <title>Single-cell genomics of novel Actinobacteria with the Wood-Ljungdahl pathway discovered in a serpentinizing system.</title>
        <authorList>
            <person name="Merino N."/>
            <person name="Kawai M."/>
            <person name="Boyd E.S."/>
            <person name="Colman D.R."/>
            <person name="McGlynn S.E."/>
            <person name="Nealson K.H."/>
            <person name="Kurokawa K."/>
            <person name="Hongoh Y."/>
        </authorList>
    </citation>
    <scope>NUCLEOTIDE SEQUENCE [LARGE SCALE GENOMIC DNA]</scope>
    <source>
        <strain evidence="1 2">S42</strain>
    </source>
</reference>
<dbReference type="AlphaFoldDB" id="A0A6V8PIK9"/>
<organism evidence="1 2">
    <name type="scientific">Candidatus Hakubella thermalkaliphila</name>
    <dbReference type="NCBI Taxonomy" id="2754717"/>
    <lineage>
        <taxon>Bacteria</taxon>
        <taxon>Bacillati</taxon>
        <taxon>Actinomycetota</taxon>
        <taxon>Actinomycetota incertae sedis</taxon>
        <taxon>Candidatus Hakubellales</taxon>
        <taxon>Candidatus Hakubellaceae</taxon>
        <taxon>Candidatus Hakubella</taxon>
    </lineage>
</organism>
<gene>
    <name evidence="1" type="ORF">HKBW3S42_00816</name>
</gene>
<dbReference type="EMBL" id="BLSA01000090">
    <property type="protein sequence ID" value="GFP32512.1"/>
    <property type="molecule type" value="Genomic_DNA"/>
</dbReference>
<sequence length="60" mass="6789">MKRSLKFSLKEGNADKILALEKLDAEYINLHFPPLHAAFRYFFLTRGINSGISGYVLVCA</sequence>
<evidence type="ECO:0000313" key="1">
    <source>
        <dbReference type="EMBL" id="GFP32512.1"/>
    </source>
</evidence>
<dbReference type="Proteomes" id="UP000568877">
    <property type="component" value="Unassembled WGS sequence"/>
</dbReference>
<name>A0A6V8PIK9_9ACTN</name>
<proteinExistence type="predicted"/>